<name>A0A5A7QA75_STRAF</name>
<comment type="caution">
    <text evidence="1">The sequence shown here is derived from an EMBL/GenBank/DDBJ whole genome shotgun (WGS) entry which is preliminary data.</text>
</comment>
<proteinExistence type="predicted"/>
<dbReference type="OrthoDB" id="10617016at2759"/>
<dbReference type="EMBL" id="BKCP01006183">
    <property type="protein sequence ID" value="GER41862.1"/>
    <property type="molecule type" value="Genomic_DNA"/>
</dbReference>
<gene>
    <name evidence="1" type="ORF">STAS_18598</name>
</gene>
<keyword evidence="2" id="KW-1185">Reference proteome</keyword>
<reference evidence="2" key="1">
    <citation type="journal article" date="2019" name="Curr. Biol.">
        <title>Genome Sequence of Striga asiatica Provides Insight into the Evolution of Plant Parasitism.</title>
        <authorList>
            <person name="Yoshida S."/>
            <person name="Kim S."/>
            <person name="Wafula E.K."/>
            <person name="Tanskanen J."/>
            <person name="Kim Y.M."/>
            <person name="Honaas L."/>
            <person name="Yang Z."/>
            <person name="Spallek T."/>
            <person name="Conn C.E."/>
            <person name="Ichihashi Y."/>
            <person name="Cheong K."/>
            <person name="Cui S."/>
            <person name="Der J.P."/>
            <person name="Gundlach H."/>
            <person name="Jiao Y."/>
            <person name="Hori C."/>
            <person name="Ishida J.K."/>
            <person name="Kasahara H."/>
            <person name="Kiba T."/>
            <person name="Kim M.S."/>
            <person name="Koo N."/>
            <person name="Laohavisit A."/>
            <person name="Lee Y.H."/>
            <person name="Lumba S."/>
            <person name="McCourt P."/>
            <person name="Mortimer J.C."/>
            <person name="Mutuku J.M."/>
            <person name="Nomura T."/>
            <person name="Sasaki-Sekimoto Y."/>
            <person name="Seto Y."/>
            <person name="Wang Y."/>
            <person name="Wakatake T."/>
            <person name="Sakakibara H."/>
            <person name="Demura T."/>
            <person name="Yamaguchi S."/>
            <person name="Yoneyama K."/>
            <person name="Manabe R.I."/>
            <person name="Nelson D.C."/>
            <person name="Schulman A.H."/>
            <person name="Timko M.P."/>
            <person name="dePamphilis C.W."/>
            <person name="Choi D."/>
            <person name="Shirasu K."/>
        </authorList>
    </citation>
    <scope>NUCLEOTIDE SEQUENCE [LARGE SCALE GENOMIC DNA]</scope>
    <source>
        <strain evidence="2">cv. UVA1</strain>
    </source>
</reference>
<organism evidence="1 2">
    <name type="scientific">Striga asiatica</name>
    <name type="common">Asiatic witchweed</name>
    <name type="synonym">Buchnera asiatica</name>
    <dbReference type="NCBI Taxonomy" id="4170"/>
    <lineage>
        <taxon>Eukaryota</taxon>
        <taxon>Viridiplantae</taxon>
        <taxon>Streptophyta</taxon>
        <taxon>Embryophyta</taxon>
        <taxon>Tracheophyta</taxon>
        <taxon>Spermatophyta</taxon>
        <taxon>Magnoliopsida</taxon>
        <taxon>eudicotyledons</taxon>
        <taxon>Gunneridae</taxon>
        <taxon>Pentapetalae</taxon>
        <taxon>asterids</taxon>
        <taxon>lamiids</taxon>
        <taxon>Lamiales</taxon>
        <taxon>Orobanchaceae</taxon>
        <taxon>Buchnereae</taxon>
        <taxon>Striga</taxon>
    </lineage>
</organism>
<accession>A0A5A7QA75</accession>
<evidence type="ECO:0000313" key="2">
    <source>
        <dbReference type="Proteomes" id="UP000325081"/>
    </source>
</evidence>
<evidence type="ECO:0000313" key="1">
    <source>
        <dbReference type="EMBL" id="GER41862.1"/>
    </source>
</evidence>
<protein>
    <submittedName>
        <fullName evidence="1">Iron-sulfur cluster-binding protein</fullName>
    </submittedName>
</protein>
<dbReference type="AlphaFoldDB" id="A0A5A7QA75"/>
<dbReference type="Proteomes" id="UP000325081">
    <property type="component" value="Unassembled WGS sequence"/>
</dbReference>
<sequence>MVPLHIHRTIITIVSSKYNAVKVPPAAAASTAVAQLRHDADRALVLLEHDARQILHPEGLQQIYGLLVNLDVVDFDGGLLRHEVHAALALLLLQLEGDAPDGPLLDPLHEVGRETGDLVAEALRGDDGDLLEDLLVGVEIKGHLRVVPLDDQAGGLLHGLSADAAHFRRWLRLTAGGIKGKRGGGFCC</sequence>